<reference evidence="1 2" key="1">
    <citation type="submission" date="2023-07" db="EMBL/GenBank/DDBJ databases">
        <title>Sorghum-associated microbial communities from plants grown in Nebraska, USA.</title>
        <authorList>
            <person name="Schachtman D."/>
        </authorList>
    </citation>
    <scope>NUCLEOTIDE SEQUENCE [LARGE SCALE GENOMIC DNA]</scope>
    <source>
        <strain evidence="1 2">BE211</strain>
    </source>
</reference>
<dbReference type="EMBL" id="JAVDWA010000003">
    <property type="protein sequence ID" value="MDR7073307.1"/>
    <property type="molecule type" value="Genomic_DNA"/>
</dbReference>
<evidence type="ECO:0000313" key="2">
    <source>
        <dbReference type="Proteomes" id="UP001258181"/>
    </source>
</evidence>
<evidence type="ECO:0000313" key="1">
    <source>
        <dbReference type="EMBL" id="MDR7073307.1"/>
    </source>
</evidence>
<accession>A0ABU1U1E2</accession>
<dbReference type="Proteomes" id="UP001258181">
    <property type="component" value="Unassembled WGS sequence"/>
</dbReference>
<name>A0ABU1U1E2_9BACL</name>
<sequence>MGEYWAEDQVYLIEAIHKYRAAIKGSELKKARNLTLVFANELHKATPALHHRSIGAIEQRLPYLDNLLAGVFNKEDYAEKYQHLYNIQPRTDSSVRPNLCNTRHSYKGALKKVTNK</sequence>
<protein>
    <submittedName>
        <fullName evidence="1">Uncharacterized protein</fullName>
    </submittedName>
</protein>
<proteinExistence type="predicted"/>
<organism evidence="1 2">
    <name type="scientific">Fictibacillus barbaricus</name>
    <dbReference type="NCBI Taxonomy" id="182136"/>
    <lineage>
        <taxon>Bacteria</taxon>
        <taxon>Bacillati</taxon>
        <taxon>Bacillota</taxon>
        <taxon>Bacilli</taxon>
        <taxon>Bacillales</taxon>
        <taxon>Fictibacillaceae</taxon>
        <taxon>Fictibacillus</taxon>
    </lineage>
</organism>
<keyword evidence="2" id="KW-1185">Reference proteome</keyword>
<comment type="caution">
    <text evidence="1">The sequence shown here is derived from an EMBL/GenBank/DDBJ whole genome shotgun (WGS) entry which is preliminary data.</text>
</comment>
<dbReference type="RefSeq" id="WP_310258808.1">
    <property type="nucleotide sequence ID" value="NZ_JAVDWA010000003.1"/>
</dbReference>
<gene>
    <name evidence="1" type="ORF">J2X07_002293</name>
</gene>